<accession>A0A1L3GDZ7</accession>
<dbReference type="KEGG" id="pace:A6070_11300"/>
<organism evidence="1 2">
    <name type="scientific">Syntrophotalea acetylenica</name>
    <name type="common">Pelobacter acetylenicus</name>
    <dbReference type="NCBI Taxonomy" id="29542"/>
    <lineage>
        <taxon>Bacteria</taxon>
        <taxon>Pseudomonadati</taxon>
        <taxon>Thermodesulfobacteriota</taxon>
        <taxon>Desulfuromonadia</taxon>
        <taxon>Desulfuromonadales</taxon>
        <taxon>Syntrophotaleaceae</taxon>
        <taxon>Syntrophotalea</taxon>
    </lineage>
</organism>
<dbReference type="AlphaFoldDB" id="A0A1L3GDZ7"/>
<evidence type="ECO:0000313" key="1">
    <source>
        <dbReference type="EMBL" id="APG24049.1"/>
    </source>
</evidence>
<dbReference type="InterPro" id="IPR007709">
    <property type="entry name" value="N-FG_amidohydro"/>
</dbReference>
<dbReference type="Proteomes" id="UP000182264">
    <property type="component" value="Chromosome"/>
</dbReference>
<reference evidence="1 2" key="1">
    <citation type="journal article" date="2017" name="Genome Announc.">
        <title>Complete Genome Sequences of Two Acetylene-Fermenting Pelobacter acetylenicus Strains.</title>
        <authorList>
            <person name="Sutton J.M."/>
            <person name="Baesman S.M."/>
            <person name="Fierst J.L."/>
            <person name="Poret-Peterson A.T."/>
            <person name="Oremland R.S."/>
            <person name="Dunlap D.S."/>
            <person name="Akob D.M."/>
        </authorList>
    </citation>
    <scope>NUCLEOTIDE SEQUENCE [LARGE SCALE GENOMIC DNA]</scope>
    <source>
        <strain evidence="1 2">DSM 3247</strain>
    </source>
</reference>
<dbReference type="SUPFAM" id="SSF53187">
    <property type="entry name" value="Zn-dependent exopeptidases"/>
    <property type="match status" value="1"/>
</dbReference>
<name>A0A1L3GDZ7_SYNAC</name>
<sequence length="238" mass="27157">MTCTPRIFVSCEHASNRIPVRYRHLFEDRRAVLETHRGYDIGILPFAESLAAAFQAPLLVANVSRLLVDLNRSAANRTLFSEFSRHLPFSEQQLLQQHYHRPYWRTAKDIVAGIIAQNDRALHLSVHSFTPILNGKVRNADIGLLYDPSRSAEKLFCRQWQKALAATQPTLRIRRNYPYRGNADALVTSLRQNFGENSYLGIEIEINQAIPLSGKNTWARLQQALIAALRKTLRNINA</sequence>
<dbReference type="Gene3D" id="3.40.630.40">
    <property type="entry name" value="Zn-dependent exopeptidases"/>
    <property type="match status" value="1"/>
</dbReference>
<gene>
    <name evidence="1" type="ORF">A7E75_02675</name>
</gene>
<evidence type="ECO:0008006" key="3">
    <source>
        <dbReference type="Google" id="ProtNLM"/>
    </source>
</evidence>
<keyword evidence="2" id="KW-1185">Reference proteome</keyword>
<dbReference type="RefSeq" id="WP_072285866.1">
    <property type="nucleotide sequence ID" value="NZ_CP015455.1"/>
</dbReference>
<proteinExistence type="predicted"/>
<dbReference type="Pfam" id="PF05013">
    <property type="entry name" value="FGase"/>
    <property type="match status" value="1"/>
</dbReference>
<dbReference type="EMBL" id="CP015518">
    <property type="protein sequence ID" value="APG24049.1"/>
    <property type="molecule type" value="Genomic_DNA"/>
</dbReference>
<protein>
    <recommendedName>
        <fullName evidence="3">N-formylglutamate amidohydrolase</fullName>
    </recommendedName>
</protein>
<dbReference type="OrthoDB" id="9815326at2"/>
<dbReference type="STRING" id="29542.A6070_11300"/>
<evidence type="ECO:0000313" key="2">
    <source>
        <dbReference type="Proteomes" id="UP000182264"/>
    </source>
</evidence>